<dbReference type="Pfam" id="PF01663">
    <property type="entry name" value="Phosphodiest"/>
    <property type="match status" value="1"/>
</dbReference>
<dbReference type="EMBL" id="JACRDE010000471">
    <property type="protein sequence ID" value="MBI5251402.1"/>
    <property type="molecule type" value="Genomic_DNA"/>
</dbReference>
<dbReference type="AlphaFoldDB" id="A0A9D6V4K1"/>
<dbReference type="Gene3D" id="3.40.720.10">
    <property type="entry name" value="Alkaline Phosphatase, subunit A"/>
    <property type="match status" value="1"/>
</dbReference>
<sequence>MATGSPRRVAVLGLDGVPFTLLKRLFDSGVMPNMAQAASDGTFVPMRTELPAISSVAWTSFMTGVGPGDHGIFGFTDLKSGEIALHLPSFDDIRSPVIWHMLPKRRSIVVNVPFTYPARPLNGTLIAGFVAPRFDAAVYPESLIRRLTSINYRIDVDAVRGRQDRRLLMTDLFDTLKIHAQVMEDLIKHEPWDLFIGVITGTDRLHHFFFDAHADPGNSFHKDFIDYYRTVDAFFGRLLQNLGTDTRLIALSDHGFTNLKTQVYLNYILKAEDLLFFKRPDPRGLEDIHPESKAFALDPTRIYISSRERFRSGILGRSESDELKARLKSRLQNLRLGDIGIGDHEGLGSVDEPLFDGVDTGEEIYRGNCLVMAPDLVVVPRRGFDVKAALNVPTATMKDIFTGMHTHDDAFLMVNDASLCERLAGSTIKDPAALIREVLEQS</sequence>
<comment type="caution">
    <text evidence="1">The sequence shown here is derived from an EMBL/GenBank/DDBJ whole genome shotgun (WGS) entry which is preliminary data.</text>
</comment>
<reference evidence="1" key="1">
    <citation type="submission" date="2020-07" db="EMBL/GenBank/DDBJ databases">
        <title>Huge and variable diversity of episymbiotic CPR bacteria and DPANN archaea in groundwater ecosystems.</title>
        <authorList>
            <person name="He C.Y."/>
            <person name="Keren R."/>
            <person name="Whittaker M."/>
            <person name="Farag I.F."/>
            <person name="Doudna J."/>
            <person name="Cate J.H.D."/>
            <person name="Banfield J.F."/>
        </authorList>
    </citation>
    <scope>NUCLEOTIDE SEQUENCE</scope>
    <source>
        <strain evidence="1">NC_groundwater_1664_Pr3_B-0.1um_52_9</strain>
    </source>
</reference>
<proteinExistence type="predicted"/>
<dbReference type="InterPro" id="IPR017850">
    <property type="entry name" value="Alkaline_phosphatase_core_sf"/>
</dbReference>
<name>A0A9D6V4K1_9BACT</name>
<dbReference type="SUPFAM" id="SSF53649">
    <property type="entry name" value="Alkaline phosphatase-like"/>
    <property type="match status" value="1"/>
</dbReference>
<accession>A0A9D6V4K1</accession>
<gene>
    <name evidence="1" type="ORF">HY912_18090</name>
</gene>
<protein>
    <submittedName>
        <fullName evidence="1">Alkaline phosphatase family protein</fullName>
    </submittedName>
</protein>
<organism evidence="1 2">
    <name type="scientific">Desulfomonile tiedjei</name>
    <dbReference type="NCBI Taxonomy" id="2358"/>
    <lineage>
        <taxon>Bacteria</taxon>
        <taxon>Pseudomonadati</taxon>
        <taxon>Thermodesulfobacteriota</taxon>
        <taxon>Desulfomonilia</taxon>
        <taxon>Desulfomonilales</taxon>
        <taxon>Desulfomonilaceae</taxon>
        <taxon>Desulfomonile</taxon>
    </lineage>
</organism>
<dbReference type="Proteomes" id="UP000807825">
    <property type="component" value="Unassembled WGS sequence"/>
</dbReference>
<evidence type="ECO:0000313" key="1">
    <source>
        <dbReference type="EMBL" id="MBI5251402.1"/>
    </source>
</evidence>
<dbReference type="InterPro" id="IPR002591">
    <property type="entry name" value="Phosphodiest/P_Trfase"/>
</dbReference>
<evidence type="ECO:0000313" key="2">
    <source>
        <dbReference type="Proteomes" id="UP000807825"/>
    </source>
</evidence>